<protein>
    <submittedName>
        <fullName evidence="1">Uncharacterized protein</fullName>
    </submittedName>
</protein>
<name>A0A3S3R9N8_9BACT</name>
<proteinExistence type="predicted"/>
<reference evidence="1 2" key="1">
    <citation type="submission" date="2017-01" db="EMBL/GenBank/DDBJ databases">
        <title>The cable genome- insights into the physiology and evolution of filamentous bacteria capable of sulfide oxidation via long distance electron transfer.</title>
        <authorList>
            <person name="Schreiber L."/>
            <person name="Bjerg J.T."/>
            <person name="Boggild A."/>
            <person name="Van De Vossenberg J."/>
            <person name="Meysman F."/>
            <person name="Nielsen L.P."/>
            <person name="Schramm A."/>
            <person name="Kjeldsen K.U."/>
        </authorList>
    </citation>
    <scope>NUCLEOTIDE SEQUENCE [LARGE SCALE GENOMIC DNA]</scope>
    <source>
        <strain evidence="1">MCF</strain>
    </source>
</reference>
<keyword evidence="2" id="KW-1185">Reference proteome</keyword>
<evidence type="ECO:0000313" key="2">
    <source>
        <dbReference type="Proteomes" id="UP000287853"/>
    </source>
</evidence>
<gene>
    <name evidence="1" type="ORF">H206_06297</name>
</gene>
<dbReference type="EMBL" id="MTKO01000032">
    <property type="protein sequence ID" value="RWX47551.1"/>
    <property type="molecule type" value="Genomic_DNA"/>
</dbReference>
<accession>A0A3S3R9N8</accession>
<comment type="caution">
    <text evidence="1">The sequence shown here is derived from an EMBL/GenBank/DDBJ whole genome shotgun (WGS) entry which is preliminary data.</text>
</comment>
<evidence type="ECO:0000313" key="1">
    <source>
        <dbReference type="EMBL" id="RWX47551.1"/>
    </source>
</evidence>
<dbReference type="AlphaFoldDB" id="A0A3S3R9N8"/>
<dbReference type="Proteomes" id="UP000287853">
    <property type="component" value="Unassembled WGS sequence"/>
</dbReference>
<organism evidence="1 2">
    <name type="scientific">Candidatus Electrothrix aarhusensis</name>
    <dbReference type="NCBI Taxonomy" id="1859131"/>
    <lineage>
        <taxon>Bacteria</taxon>
        <taxon>Pseudomonadati</taxon>
        <taxon>Thermodesulfobacteriota</taxon>
        <taxon>Desulfobulbia</taxon>
        <taxon>Desulfobulbales</taxon>
        <taxon>Desulfobulbaceae</taxon>
        <taxon>Candidatus Electrothrix</taxon>
    </lineage>
</organism>
<sequence length="77" mass="8379">MDHKDHLAYVAGLLKIDVKELRTAVLFILTQDDKFAGSFPALAVCDGHVDLGLAVITGIIGSQVGLIHNFFHIDIFC</sequence>